<organism evidence="1 2">
    <name type="scientific">Saliterribacillus persicus</name>
    <dbReference type="NCBI Taxonomy" id="930114"/>
    <lineage>
        <taxon>Bacteria</taxon>
        <taxon>Bacillati</taxon>
        <taxon>Bacillota</taxon>
        <taxon>Bacilli</taxon>
        <taxon>Bacillales</taxon>
        <taxon>Bacillaceae</taxon>
        <taxon>Saliterribacillus</taxon>
    </lineage>
</organism>
<dbReference type="AlphaFoldDB" id="A0A368X7W4"/>
<gene>
    <name evidence="1" type="ORF">DFR57_11530</name>
</gene>
<reference evidence="1 2" key="1">
    <citation type="submission" date="2018-07" db="EMBL/GenBank/DDBJ databases">
        <title>Genomic Encyclopedia of Type Strains, Phase IV (KMG-IV): sequencing the most valuable type-strain genomes for metagenomic binning, comparative biology and taxonomic classification.</title>
        <authorList>
            <person name="Goeker M."/>
        </authorList>
    </citation>
    <scope>NUCLEOTIDE SEQUENCE [LARGE SCALE GENOMIC DNA]</scope>
    <source>
        <strain evidence="1 2">DSM 27696</strain>
    </source>
</reference>
<evidence type="ECO:0000313" key="2">
    <source>
        <dbReference type="Proteomes" id="UP000252585"/>
    </source>
</evidence>
<proteinExistence type="predicted"/>
<evidence type="ECO:0000313" key="1">
    <source>
        <dbReference type="EMBL" id="RCW63905.1"/>
    </source>
</evidence>
<sequence length="70" mass="8654">MHFDQKLKDLLTEASLYGLLAKKYEYTDPQRHMYFYQKYFDIVQKIEKHYMMHQGNKSSHHMMPGQYPMY</sequence>
<name>A0A368X7W4_9BACI</name>
<protein>
    <submittedName>
        <fullName evidence="1">Uncharacterized protein</fullName>
    </submittedName>
</protein>
<keyword evidence="2" id="KW-1185">Reference proteome</keyword>
<dbReference type="Proteomes" id="UP000252585">
    <property type="component" value="Unassembled WGS sequence"/>
</dbReference>
<dbReference type="EMBL" id="QPJJ01000015">
    <property type="protein sequence ID" value="RCW63905.1"/>
    <property type="molecule type" value="Genomic_DNA"/>
</dbReference>
<dbReference type="OrthoDB" id="9783299at2"/>
<accession>A0A368X7W4</accession>
<dbReference type="RefSeq" id="WP_114354042.1">
    <property type="nucleotide sequence ID" value="NZ_QPJJ01000015.1"/>
</dbReference>
<comment type="caution">
    <text evidence="1">The sequence shown here is derived from an EMBL/GenBank/DDBJ whole genome shotgun (WGS) entry which is preliminary data.</text>
</comment>